<keyword evidence="3" id="KW-0812">Transmembrane</keyword>
<feature type="region of interest" description="Disordered" evidence="2">
    <location>
        <begin position="177"/>
        <end position="230"/>
    </location>
</feature>
<dbReference type="SUPFAM" id="SSF57997">
    <property type="entry name" value="Tropomyosin"/>
    <property type="match status" value="1"/>
</dbReference>
<dbReference type="RefSeq" id="WP_041068988.1">
    <property type="nucleotide sequence ID" value="NZ_AP010872.1"/>
</dbReference>
<keyword evidence="3" id="KW-1133">Transmembrane helix</keyword>
<reference evidence="4 5" key="1">
    <citation type="journal article" date="2011" name="Genome Biol. Evol.">
        <title>Reductive evolution of bacterial genome in insect gut environment.</title>
        <authorList>
            <person name="Nikoh N."/>
            <person name="Hosokawa T."/>
            <person name="Ohshima K."/>
            <person name="Hattori M."/>
            <person name="Fukatsu T."/>
        </authorList>
    </citation>
    <scope>NUCLEOTIDE SEQUENCE [LARGE SCALE GENOMIC DNA]</scope>
    <source>
        <strain evidence="4 5">Mpkobe</strain>
    </source>
</reference>
<dbReference type="KEGG" id="icp:ICMP_215"/>
<protein>
    <submittedName>
        <fullName evidence="4">Uncharacterized protein</fullName>
    </submittedName>
</protein>
<gene>
    <name evidence="4" type="ORF">ICMP_215</name>
</gene>
<proteinExistence type="predicted"/>
<feature type="transmembrane region" description="Helical" evidence="3">
    <location>
        <begin position="25"/>
        <end position="44"/>
    </location>
</feature>
<sequence length="397" mass="44625">MGILSKIIHNILTEKLKTMNIIKKFTINKSVIILTAFLIVFGWIPTENNSYNKYMVFITKSRETSKINNKLMNEFLSNVHKYTHDTYISLKRSPTHSEKDRDYINNFFDNSFIHTHGKIISPSNHRIPYIKKSTAALVVNPAENTVKTAENTVNPAENTVNPAENTVKTAENTVNPAENTVNPAENTVNPAENTVNPAENTVNPAENTVNPAENTVNPAENTVNPAENTVNPAENTVKTAENTVKTAENTVKTAENTVKTAENTVKTAENTVKTAENTVVKTEAKKLLIDSEEFANKIVKNFDPNKAFIQLDALNRYFFTDGKSQNDTNTNHQNYANRILKPLFDKAFIPFNVDQNHNYTFLLFKKIQVSLSRHIGLNNVTDYRININWSTPSAPNK</sequence>
<name>C5WCL9_9ENTR</name>
<dbReference type="HOGENOM" id="CLU_693860_0_0_6"/>
<dbReference type="Gene3D" id="1.20.5.170">
    <property type="match status" value="1"/>
</dbReference>
<dbReference type="EMBL" id="AP010872">
    <property type="protein sequence ID" value="BAH83075.1"/>
    <property type="molecule type" value="Genomic_DNA"/>
</dbReference>
<evidence type="ECO:0000313" key="5">
    <source>
        <dbReference type="Proteomes" id="UP000061704"/>
    </source>
</evidence>
<accession>C5WCL9</accession>
<keyword evidence="1" id="KW-0175">Coiled coil</keyword>
<dbReference type="STRING" id="476281.ICMP_215"/>
<evidence type="ECO:0000256" key="1">
    <source>
        <dbReference type="SAM" id="Coils"/>
    </source>
</evidence>
<dbReference type="AlphaFoldDB" id="C5WCL9"/>
<organism evidence="4 5">
    <name type="scientific">Candidatus Ishikawaella capsulata Mpkobe</name>
    <dbReference type="NCBI Taxonomy" id="476281"/>
    <lineage>
        <taxon>Bacteria</taxon>
        <taxon>Pseudomonadati</taxon>
        <taxon>Pseudomonadota</taxon>
        <taxon>Gammaproteobacteria</taxon>
        <taxon>Enterobacterales</taxon>
        <taxon>Enterobacteriaceae</taxon>
        <taxon>Candidatus Ishikawella</taxon>
    </lineage>
</organism>
<keyword evidence="5" id="KW-1185">Reference proteome</keyword>
<feature type="coiled-coil region" evidence="1">
    <location>
        <begin position="237"/>
        <end position="285"/>
    </location>
</feature>
<keyword evidence="3" id="KW-0472">Membrane</keyword>
<evidence type="ECO:0000256" key="3">
    <source>
        <dbReference type="SAM" id="Phobius"/>
    </source>
</evidence>
<evidence type="ECO:0000256" key="2">
    <source>
        <dbReference type="SAM" id="MobiDB-lite"/>
    </source>
</evidence>
<evidence type="ECO:0000313" key="4">
    <source>
        <dbReference type="EMBL" id="BAH83075.1"/>
    </source>
</evidence>
<dbReference type="Proteomes" id="UP000061704">
    <property type="component" value="Chromosome"/>
</dbReference>